<keyword evidence="4" id="KW-1185">Reference proteome</keyword>
<dbReference type="Pfam" id="PF14467">
    <property type="entry name" value="DUF4426"/>
    <property type="match status" value="1"/>
</dbReference>
<dbReference type="RefSeq" id="WP_121853559.1">
    <property type="nucleotide sequence ID" value="NZ_CP037952.1"/>
</dbReference>
<evidence type="ECO:0000259" key="2">
    <source>
        <dbReference type="Pfam" id="PF14467"/>
    </source>
</evidence>
<sequence length="144" mass="16255">MLKNLCAILMLTAGLFGVAQAEQKTVVGNFDIHYMAFGSTFLTPSIAKTYNIKRSQYTGIVNITVLDNRLKNKPSVPVKIDGVAKNILDSHINLEFKEVREGDATYYIAEVPYRDDGTINFDINIMHGKELSTKVKFKQKFYVE</sequence>
<feature type="domain" description="DUF4426" evidence="2">
    <location>
        <begin position="25"/>
        <end position="144"/>
    </location>
</feature>
<comment type="caution">
    <text evidence="3">The sequence shown here is derived from an EMBL/GenBank/DDBJ whole genome shotgun (WGS) entry which is preliminary data.</text>
</comment>
<evidence type="ECO:0000313" key="4">
    <source>
        <dbReference type="Proteomes" id="UP000273022"/>
    </source>
</evidence>
<dbReference type="AlphaFoldDB" id="A0A3A6U8Y0"/>
<organism evidence="3 4">
    <name type="scientific">Parashewanella spongiae</name>
    <dbReference type="NCBI Taxonomy" id="342950"/>
    <lineage>
        <taxon>Bacteria</taxon>
        <taxon>Pseudomonadati</taxon>
        <taxon>Pseudomonadota</taxon>
        <taxon>Gammaproteobacteria</taxon>
        <taxon>Alteromonadales</taxon>
        <taxon>Shewanellaceae</taxon>
        <taxon>Parashewanella</taxon>
    </lineage>
</organism>
<feature type="signal peptide" evidence="1">
    <location>
        <begin position="1"/>
        <end position="21"/>
    </location>
</feature>
<evidence type="ECO:0000313" key="3">
    <source>
        <dbReference type="EMBL" id="RJY15033.1"/>
    </source>
</evidence>
<dbReference type="InterPro" id="IPR025218">
    <property type="entry name" value="DUF4426"/>
</dbReference>
<dbReference type="OrthoDB" id="8563353at2"/>
<gene>
    <name evidence="3" type="ORF">D5R81_10310</name>
</gene>
<reference evidence="3 4" key="1">
    <citation type="submission" date="2018-09" db="EMBL/GenBank/DDBJ databases">
        <title>Phylogeny of the Shewanellaceae, and recommendation for two new genera, Pseudoshewanella and Parashewanella.</title>
        <authorList>
            <person name="Wang G."/>
        </authorList>
    </citation>
    <scope>NUCLEOTIDE SEQUENCE [LARGE SCALE GENOMIC DNA]</scope>
    <source>
        <strain evidence="3 4">KCTC 22492</strain>
    </source>
</reference>
<dbReference type="Proteomes" id="UP000273022">
    <property type="component" value="Unassembled WGS sequence"/>
</dbReference>
<evidence type="ECO:0000256" key="1">
    <source>
        <dbReference type="SAM" id="SignalP"/>
    </source>
</evidence>
<accession>A0A3A6U8Y0</accession>
<proteinExistence type="predicted"/>
<dbReference type="Gene3D" id="2.60.40.3340">
    <property type="entry name" value="Domain of unknown function DUF4426"/>
    <property type="match status" value="1"/>
</dbReference>
<keyword evidence="1" id="KW-0732">Signal</keyword>
<feature type="chain" id="PRO_5017397349" evidence="1">
    <location>
        <begin position="22"/>
        <end position="144"/>
    </location>
</feature>
<dbReference type="EMBL" id="QYYH01000056">
    <property type="protein sequence ID" value="RJY15033.1"/>
    <property type="molecule type" value="Genomic_DNA"/>
</dbReference>
<protein>
    <submittedName>
        <fullName evidence="3">DUF4426 domain-containing protein</fullName>
    </submittedName>
</protein>
<name>A0A3A6U8Y0_9GAMM</name>